<dbReference type="PRINTS" id="PR00502">
    <property type="entry name" value="NUDIXFAMILY"/>
</dbReference>
<gene>
    <name evidence="4" type="ORF">FHR90_002424</name>
    <name evidence="5" type="ORF">HUK83_17925</name>
</gene>
<dbReference type="PANTHER" id="PTHR43046:SF14">
    <property type="entry name" value="MUTT_NUDIX FAMILY PROTEIN"/>
    <property type="match status" value="1"/>
</dbReference>
<dbReference type="Pfam" id="PF00293">
    <property type="entry name" value="NUDIX"/>
    <property type="match status" value="1"/>
</dbReference>
<dbReference type="SUPFAM" id="SSF55811">
    <property type="entry name" value="Nudix"/>
    <property type="match status" value="1"/>
</dbReference>
<evidence type="ECO:0000256" key="2">
    <source>
        <dbReference type="ARBA" id="ARBA00022801"/>
    </source>
</evidence>
<sequence>MRHTQDLTLPVPAVLAVVVAGDRLLLVRRAKAPDAGRWGFPGGRIEPGETLADATVRELREETGLAARAGAVLDAIDVIGPGHHFVLVALLCTEPRGTACAADDALELGWFTPDEIAALPEAARSAGVLALACRALEAASRRTKQGPLR</sequence>
<dbReference type="CDD" id="cd04673">
    <property type="entry name" value="NUDIX_ADPRase"/>
    <property type="match status" value="1"/>
</dbReference>
<keyword evidence="2 5" id="KW-0378">Hydrolase</keyword>
<comment type="caution">
    <text evidence="4">The sequence shown here is derived from an EMBL/GenBank/DDBJ whole genome shotgun (WGS) entry which is preliminary data.</text>
</comment>
<dbReference type="InterPro" id="IPR015797">
    <property type="entry name" value="NUDIX_hydrolase-like_dom_sf"/>
</dbReference>
<evidence type="ECO:0000313" key="7">
    <source>
        <dbReference type="Proteomes" id="UP000565205"/>
    </source>
</evidence>
<dbReference type="EMBL" id="JACHXV010000009">
    <property type="protein sequence ID" value="MBB3174579.1"/>
    <property type="molecule type" value="Genomic_DNA"/>
</dbReference>
<reference evidence="4 6" key="2">
    <citation type="submission" date="2020-08" db="EMBL/GenBank/DDBJ databases">
        <title>Genomic Encyclopedia of Type Strains, Phase III (KMG-III): the genomes of soil and plant-associated and newly described type strains.</title>
        <authorList>
            <person name="Whitman W."/>
        </authorList>
    </citation>
    <scope>NUCLEOTIDE SEQUENCE [LARGE SCALE GENOMIC DNA]</scope>
    <source>
        <strain evidence="4 6">CECT 8088</strain>
    </source>
</reference>
<dbReference type="InterPro" id="IPR000086">
    <property type="entry name" value="NUDIX_hydrolase_dom"/>
</dbReference>
<protein>
    <submittedName>
        <fullName evidence="4">Mutator protein MutT</fullName>
    </submittedName>
    <submittedName>
        <fullName evidence="5">NUDIX hydrolase</fullName>
    </submittedName>
</protein>
<dbReference type="EMBL" id="JABXXQ010000704">
    <property type="protein sequence ID" value="NVN32206.1"/>
    <property type="molecule type" value="Genomic_DNA"/>
</dbReference>
<keyword evidence="6" id="KW-1185">Reference proteome</keyword>
<feature type="domain" description="Nudix hydrolase" evidence="3">
    <location>
        <begin position="9"/>
        <end position="137"/>
    </location>
</feature>
<evidence type="ECO:0000313" key="5">
    <source>
        <dbReference type="EMBL" id="NVN32206.1"/>
    </source>
</evidence>
<evidence type="ECO:0000313" key="4">
    <source>
        <dbReference type="EMBL" id="MBB3174579.1"/>
    </source>
</evidence>
<dbReference type="PROSITE" id="PS51462">
    <property type="entry name" value="NUDIX"/>
    <property type="match status" value="1"/>
</dbReference>
<dbReference type="AlphaFoldDB" id="A0A839V4X7"/>
<evidence type="ECO:0000256" key="1">
    <source>
        <dbReference type="ARBA" id="ARBA00001946"/>
    </source>
</evidence>
<dbReference type="RefSeq" id="WP_176626963.1">
    <property type="nucleotide sequence ID" value="NZ_JABXXQ010000704.1"/>
</dbReference>
<organism evidence="4 6">
    <name type="scientific">Endobacter medicaginis</name>
    <dbReference type="NCBI Taxonomy" id="1181271"/>
    <lineage>
        <taxon>Bacteria</taxon>
        <taxon>Pseudomonadati</taxon>
        <taxon>Pseudomonadota</taxon>
        <taxon>Alphaproteobacteria</taxon>
        <taxon>Acetobacterales</taxon>
        <taxon>Acetobacteraceae</taxon>
        <taxon>Endobacter</taxon>
    </lineage>
</organism>
<proteinExistence type="predicted"/>
<dbReference type="Gene3D" id="3.90.79.10">
    <property type="entry name" value="Nucleoside Triphosphate Pyrophosphohydrolase"/>
    <property type="match status" value="1"/>
</dbReference>
<evidence type="ECO:0000313" key="6">
    <source>
        <dbReference type="Proteomes" id="UP000557688"/>
    </source>
</evidence>
<reference evidence="5 7" key="1">
    <citation type="submission" date="2020-06" db="EMBL/GenBank/DDBJ databases">
        <title>Description of novel acetic acid bacteria.</title>
        <authorList>
            <person name="Sombolestani A."/>
        </authorList>
    </citation>
    <scope>NUCLEOTIDE SEQUENCE [LARGE SCALE GENOMIC DNA]</scope>
    <source>
        <strain evidence="5 7">LMG 26838</strain>
    </source>
</reference>
<accession>A0A839V4X7</accession>
<dbReference type="Proteomes" id="UP000565205">
    <property type="component" value="Unassembled WGS sequence"/>
</dbReference>
<name>A0A839V4X7_9PROT</name>
<comment type="cofactor">
    <cofactor evidence="1">
        <name>Mg(2+)</name>
        <dbReference type="ChEBI" id="CHEBI:18420"/>
    </cofactor>
</comment>
<dbReference type="InterPro" id="IPR020476">
    <property type="entry name" value="Nudix_hydrolase"/>
</dbReference>
<dbReference type="PANTHER" id="PTHR43046">
    <property type="entry name" value="GDP-MANNOSE MANNOSYL HYDROLASE"/>
    <property type="match status" value="1"/>
</dbReference>
<dbReference type="GO" id="GO:0016787">
    <property type="term" value="F:hydrolase activity"/>
    <property type="evidence" value="ECO:0007669"/>
    <property type="project" value="UniProtKB-KW"/>
</dbReference>
<evidence type="ECO:0000259" key="3">
    <source>
        <dbReference type="PROSITE" id="PS51462"/>
    </source>
</evidence>
<dbReference type="Proteomes" id="UP000557688">
    <property type="component" value="Unassembled WGS sequence"/>
</dbReference>